<gene>
    <name evidence="1" type="ORF">SAMN04488105_11166</name>
</gene>
<dbReference type="OrthoDB" id="7840273at2"/>
<keyword evidence="2" id="KW-1185">Reference proteome</keyword>
<reference evidence="2" key="1">
    <citation type="submission" date="2016-10" db="EMBL/GenBank/DDBJ databases">
        <authorList>
            <person name="Varghese N."/>
            <person name="Submissions S."/>
        </authorList>
    </citation>
    <scope>NUCLEOTIDE SEQUENCE [LARGE SCALE GENOMIC DNA]</scope>
    <source>
        <strain evidence="2">DSM 10146</strain>
    </source>
</reference>
<proteinExistence type="predicted"/>
<organism evidence="1 2">
    <name type="scientific">Salipiger thiooxidans</name>
    <dbReference type="NCBI Taxonomy" id="282683"/>
    <lineage>
        <taxon>Bacteria</taxon>
        <taxon>Pseudomonadati</taxon>
        <taxon>Pseudomonadota</taxon>
        <taxon>Alphaproteobacteria</taxon>
        <taxon>Rhodobacterales</taxon>
        <taxon>Roseobacteraceae</taxon>
        <taxon>Salipiger</taxon>
    </lineage>
</organism>
<protein>
    <recommendedName>
        <fullName evidence="3">Phosphoadenosine phosphosulfate reductase</fullName>
    </recommendedName>
</protein>
<name>A0A1G7HNL6_9RHOB</name>
<evidence type="ECO:0000313" key="1">
    <source>
        <dbReference type="EMBL" id="SDF01814.1"/>
    </source>
</evidence>
<accession>A0A1G7HNL6</accession>
<dbReference type="RefSeq" id="WP_089961398.1">
    <property type="nucleotide sequence ID" value="NZ_FNAV01000011.1"/>
</dbReference>
<dbReference type="InterPro" id="IPR036188">
    <property type="entry name" value="FAD/NAD-bd_sf"/>
</dbReference>
<dbReference type="STRING" id="282683.SAMN04488105_11166"/>
<evidence type="ECO:0008006" key="3">
    <source>
        <dbReference type="Google" id="ProtNLM"/>
    </source>
</evidence>
<dbReference type="AlphaFoldDB" id="A0A1G7HNL6"/>
<sequence>MQGQLDLSSVDLTGVRRGQWIAAISKIGESEGFAEPLGKRHHAVFVERGDTLLVSFETLPGIEALSDNATPLGWNMATAKGWSSLVLVSSRDTWFRDELIYGFFDQLQDDGFFDDFETVVFYGAGPCGYAAAAYSVAAPGARVVMLQPQATLDPRVTEWDGRFPEVRRLDFTSRYGYAPDMLDAAHRGWVLYDPRERLDAMHSALFVRRNVSRFRLPFMGDALQGDLLDLDLIAPILSAAASDQLDGLSFARMMRRRRDHAPYLRKLLARLETTGRLRLAQALCENVTARLDAPRFRRRLEAIRTSRSRASA</sequence>
<dbReference type="Proteomes" id="UP000198994">
    <property type="component" value="Unassembled WGS sequence"/>
</dbReference>
<evidence type="ECO:0000313" key="2">
    <source>
        <dbReference type="Proteomes" id="UP000198994"/>
    </source>
</evidence>
<dbReference type="EMBL" id="FNAV01000011">
    <property type="protein sequence ID" value="SDF01814.1"/>
    <property type="molecule type" value="Genomic_DNA"/>
</dbReference>
<dbReference type="SUPFAM" id="SSF51905">
    <property type="entry name" value="FAD/NAD(P)-binding domain"/>
    <property type="match status" value="1"/>
</dbReference>